<keyword evidence="3 9" id="KW-0810">Translation regulation</keyword>
<dbReference type="InterPro" id="IPR010992">
    <property type="entry name" value="IHF-like_DNA-bd_dom_sf"/>
</dbReference>
<dbReference type="PANTHER" id="PTHR33175:SF5">
    <property type="entry name" value="INTEGRATION HOST FACTOR SUBUNIT BETA"/>
    <property type="match status" value="1"/>
</dbReference>
<evidence type="ECO:0000256" key="6">
    <source>
        <dbReference type="ARBA" id="ARBA00023163"/>
    </source>
</evidence>
<sequence length="101" mass="11005">MTRSELIARITARSAALTVRDVETAVKAIFEGMTETLANGERIEIRGFGSFRLAYRPPRIGRNPMTGDTVPVPAKALPHFKAGRELAARVNSDKGRQVPDG</sequence>
<keyword evidence="7 9" id="KW-0233">DNA recombination</keyword>
<dbReference type="Pfam" id="PF00216">
    <property type="entry name" value="Bac_DNA_binding"/>
    <property type="match status" value="1"/>
</dbReference>
<evidence type="ECO:0000256" key="9">
    <source>
        <dbReference type="RuleBase" id="RU003941"/>
    </source>
</evidence>
<evidence type="ECO:0000256" key="5">
    <source>
        <dbReference type="ARBA" id="ARBA00023125"/>
    </source>
</evidence>
<name>A0A011Q4N6_ACCRE</name>
<evidence type="ECO:0000313" key="10">
    <source>
        <dbReference type="EMBL" id="EXI84100.1"/>
    </source>
</evidence>
<comment type="similarity">
    <text evidence="1 8">Belongs to the bacterial histone-like protein family.</text>
</comment>
<dbReference type="EMBL" id="JEMY01000075">
    <property type="protein sequence ID" value="EXI84100.1"/>
    <property type="molecule type" value="Genomic_DNA"/>
</dbReference>
<dbReference type="PRINTS" id="PR01727">
    <property type="entry name" value="DNABINDINGHU"/>
</dbReference>
<gene>
    <name evidence="10" type="primary">ihfB_6</name>
    <name evidence="10" type="ORF">AW11_03965</name>
</gene>
<comment type="caution">
    <text evidence="10">The sequence shown here is derived from an EMBL/GenBank/DDBJ whole genome shotgun (WGS) entry which is preliminary data.</text>
</comment>
<evidence type="ECO:0000256" key="4">
    <source>
        <dbReference type="ARBA" id="ARBA00023015"/>
    </source>
</evidence>
<dbReference type="eggNOG" id="COG0776">
    <property type="taxonomic scope" value="Bacteria"/>
</dbReference>
<protein>
    <recommendedName>
        <fullName evidence="2 9">Integration host factor subunit beta</fullName>
    </recommendedName>
</protein>
<dbReference type="SUPFAM" id="SSF47729">
    <property type="entry name" value="IHF-like DNA-binding proteins"/>
    <property type="match status" value="1"/>
</dbReference>
<dbReference type="InterPro" id="IPR000119">
    <property type="entry name" value="Hist_DNA-bd"/>
</dbReference>
<dbReference type="GO" id="GO:0006417">
    <property type="term" value="P:regulation of translation"/>
    <property type="evidence" value="ECO:0007669"/>
    <property type="project" value="UniProtKB-KW"/>
</dbReference>
<dbReference type="GO" id="GO:0005829">
    <property type="term" value="C:cytosol"/>
    <property type="evidence" value="ECO:0007669"/>
    <property type="project" value="TreeGrafter"/>
</dbReference>
<dbReference type="SMART" id="SM00411">
    <property type="entry name" value="BHL"/>
    <property type="match status" value="1"/>
</dbReference>
<dbReference type="AlphaFoldDB" id="A0A011Q4N6"/>
<keyword evidence="6 9" id="KW-0804">Transcription</keyword>
<dbReference type="GO" id="GO:0005694">
    <property type="term" value="C:chromosome"/>
    <property type="evidence" value="ECO:0007669"/>
    <property type="project" value="InterPro"/>
</dbReference>
<keyword evidence="4 9" id="KW-0805">Transcription regulation</keyword>
<dbReference type="PATRIC" id="fig|1454004.3.peg.4069"/>
<reference evidence="10" key="1">
    <citation type="submission" date="2014-02" db="EMBL/GenBank/DDBJ databases">
        <title>Expanding our view of genomic diversity in Candidatus Accumulibacter clades.</title>
        <authorList>
            <person name="Skennerton C.T."/>
            <person name="Barr J.J."/>
            <person name="Slater F.R."/>
            <person name="Bond P.L."/>
            <person name="Tyson G.W."/>
        </authorList>
    </citation>
    <scope>NUCLEOTIDE SEQUENCE [LARGE SCALE GENOMIC DNA]</scope>
</reference>
<comment type="subunit">
    <text evidence="9">Heterodimer of an alpha and a beta chain.</text>
</comment>
<dbReference type="GO" id="GO:0030527">
    <property type="term" value="F:structural constituent of chromatin"/>
    <property type="evidence" value="ECO:0007669"/>
    <property type="project" value="InterPro"/>
</dbReference>
<keyword evidence="11" id="KW-1185">Reference proteome</keyword>
<evidence type="ECO:0000256" key="3">
    <source>
        <dbReference type="ARBA" id="ARBA00022845"/>
    </source>
</evidence>
<dbReference type="GO" id="GO:0006310">
    <property type="term" value="P:DNA recombination"/>
    <property type="evidence" value="ECO:0007669"/>
    <property type="project" value="UniProtKB-KW"/>
</dbReference>
<dbReference type="NCBIfam" id="TIGR00988">
    <property type="entry name" value="hip"/>
    <property type="match status" value="1"/>
</dbReference>
<dbReference type="InterPro" id="IPR020816">
    <property type="entry name" value="Histone-like_DNA-bd_CS"/>
</dbReference>
<accession>A0A011Q4N6</accession>
<dbReference type="GO" id="GO:0006355">
    <property type="term" value="P:regulation of DNA-templated transcription"/>
    <property type="evidence" value="ECO:0007669"/>
    <property type="project" value="InterPro"/>
</dbReference>
<dbReference type="STRING" id="1454004.AW11_03965"/>
<evidence type="ECO:0000256" key="7">
    <source>
        <dbReference type="ARBA" id="ARBA00023172"/>
    </source>
</evidence>
<proteinExistence type="inferred from homology"/>
<dbReference type="CDD" id="cd13836">
    <property type="entry name" value="IHF_B"/>
    <property type="match status" value="1"/>
</dbReference>
<dbReference type="PANTHER" id="PTHR33175">
    <property type="entry name" value="DNA-BINDING PROTEIN HU"/>
    <property type="match status" value="1"/>
</dbReference>
<evidence type="ECO:0000313" key="11">
    <source>
        <dbReference type="Proteomes" id="UP000022141"/>
    </source>
</evidence>
<dbReference type="NCBIfam" id="NF001222">
    <property type="entry name" value="PRK00199.1"/>
    <property type="match status" value="1"/>
</dbReference>
<dbReference type="Proteomes" id="UP000022141">
    <property type="component" value="Unassembled WGS sequence"/>
</dbReference>
<evidence type="ECO:0000256" key="1">
    <source>
        <dbReference type="ARBA" id="ARBA00010529"/>
    </source>
</evidence>
<keyword evidence="5 9" id="KW-0238">DNA-binding</keyword>
<evidence type="ECO:0000256" key="8">
    <source>
        <dbReference type="RuleBase" id="RU003939"/>
    </source>
</evidence>
<dbReference type="Gene3D" id="4.10.520.10">
    <property type="entry name" value="IHF-like DNA-binding proteins"/>
    <property type="match status" value="1"/>
</dbReference>
<dbReference type="GO" id="GO:0003677">
    <property type="term" value="F:DNA binding"/>
    <property type="evidence" value="ECO:0007669"/>
    <property type="project" value="UniProtKB-KW"/>
</dbReference>
<comment type="function">
    <text evidence="9">This protein is one of the two subunits of integration host factor, a specific DNA-binding protein that functions in genetic recombination as well as in transcriptional and translational control.</text>
</comment>
<dbReference type="PROSITE" id="PS00045">
    <property type="entry name" value="HISTONE_LIKE"/>
    <property type="match status" value="1"/>
</dbReference>
<evidence type="ECO:0000256" key="2">
    <source>
        <dbReference type="ARBA" id="ARBA00018700"/>
    </source>
</evidence>
<organism evidence="10 11">
    <name type="scientific">Accumulibacter regalis</name>
    <dbReference type="NCBI Taxonomy" id="522306"/>
    <lineage>
        <taxon>Bacteria</taxon>
        <taxon>Pseudomonadati</taxon>
        <taxon>Pseudomonadota</taxon>
        <taxon>Betaproteobacteria</taxon>
        <taxon>Candidatus Accumulibacter</taxon>
    </lineage>
</organism>
<dbReference type="InterPro" id="IPR005685">
    <property type="entry name" value="IHF_beta"/>
</dbReference>